<feature type="transmembrane region" description="Helical" evidence="1">
    <location>
        <begin position="44"/>
        <end position="67"/>
    </location>
</feature>
<gene>
    <name evidence="3" type="ORF">JZ751_017869</name>
</gene>
<dbReference type="Proteomes" id="UP000824540">
    <property type="component" value="Unassembled WGS sequence"/>
</dbReference>
<evidence type="ECO:0000313" key="3">
    <source>
        <dbReference type="EMBL" id="KAG9353293.1"/>
    </source>
</evidence>
<evidence type="ECO:0000313" key="4">
    <source>
        <dbReference type="Proteomes" id="UP000824540"/>
    </source>
</evidence>
<reference evidence="3" key="1">
    <citation type="thesis" date="2021" institute="BYU ScholarsArchive" country="Provo, UT, USA">
        <title>Applications of and Algorithms for Genome Assembly and Genomic Analyses with an Emphasis on Marine Teleosts.</title>
        <authorList>
            <person name="Pickett B.D."/>
        </authorList>
    </citation>
    <scope>NUCLEOTIDE SEQUENCE</scope>
    <source>
        <strain evidence="3">HI-2016</strain>
    </source>
</reference>
<dbReference type="EMBL" id="JAFBMS010000004">
    <property type="protein sequence ID" value="KAG9353293.1"/>
    <property type="molecule type" value="Genomic_DNA"/>
</dbReference>
<protein>
    <submittedName>
        <fullName evidence="3">Uncharacterized protein</fullName>
    </submittedName>
</protein>
<accession>A0A8T2PPM5</accession>
<sequence length="77" mass="7569">DIQAPNVTLFLSLFHLVRSGITLGAALSAPVAGGSGSGGEPFKLAAIGVSCCAALESIPACLVLIIAEERSSPAACS</sequence>
<keyword evidence="2" id="KW-0732">Signal</keyword>
<keyword evidence="1" id="KW-0472">Membrane</keyword>
<keyword evidence="1" id="KW-0812">Transmembrane</keyword>
<proteinExistence type="predicted"/>
<evidence type="ECO:0000256" key="2">
    <source>
        <dbReference type="SAM" id="SignalP"/>
    </source>
</evidence>
<name>A0A8T2PPM5_9TELE</name>
<dbReference type="AlphaFoldDB" id="A0A8T2PPM5"/>
<keyword evidence="1" id="KW-1133">Transmembrane helix</keyword>
<feature type="non-terminal residue" evidence="3">
    <location>
        <position position="1"/>
    </location>
</feature>
<feature type="signal peptide" evidence="2">
    <location>
        <begin position="1"/>
        <end position="19"/>
    </location>
</feature>
<keyword evidence="4" id="KW-1185">Reference proteome</keyword>
<organism evidence="3 4">
    <name type="scientific">Albula glossodonta</name>
    <name type="common">roundjaw bonefish</name>
    <dbReference type="NCBI Taxonomy" id="121402"/>
    <lineage>
        <taxon>Eukaryota</taxon>
        <taxon>Metazoa</taxon>
        <taxon>Chordata</taxon>
        <taxon>Craniata</taxon>
        <taxon>Vertebrata</taxon>
        <taxon>Euteleostomi</taxon>
        <taxon>Actinopterygii</taxon>
        <taxon>Neopterygii</taxon>
        <taxon>Teleostei</taxon>
        <taxon>Albuliformes</taxon>
        <taxon>Albulidae</taxon>
        <taxon>Albula</taxon>
    </lineage>
</organism>
<comment type="caution">
    <text evidence="3">The sequence shown here is derived from an EMBL/GenBank/DDBJ whole genome shotgun (WGS) entry which is preliminary data.</text>
</comment>
<evidence type="ECO:0000256" key="1">
    <source>
        <dbReference type="SAM" id="Phobius"/>
    </source>
</evidence>
<feature type="chain" id="PRO_5035767906" evidence="2">
    <location>
        <begin position="20"/>
        <end position="77"/>
    </location>
</feature>